<keyword evidence="3" id="KW-1185">Reference proteome</keyword>
<gene>
    <name evidence="2" type="ORF">LWI29_000736</name>
</gene>
<dbReference type="InterPro" id="IPR000477">
    <property type="entry name" value="RT_dom"/>
</dbReference>
<accession>A0AA39VHT5</accession>
<dbReference type="Proteomes" id="UP001168877">
    <property type="component" value="Unassembled WGS sequence"/>
</dbReference>
<dbReference type="InterPro" id="IPR043128">
    <property type="entry name" value="Rev_trsase/Diguanyl_cyclase"/>
</dbReference>
<dbReference type="Gene3D" id="3.30.70.270">
    <property type="match status" value="2"/>
</dbReference>
<dbReference type="InterPro" id="IPR043502">
    <property type="entry name" value="DNA/RNA_pol_sf"/>
</dbReference>
<dbReference type="EMBL" id="JAUESC010000384">
    <property type="protein sequence ID" value="KAK0580331.1"/>
    <property type="molecule type" value="Genomic_DNA"/>
</dbReference>
<evidence type="ECO:0000313" key="2">
    <source>
        <dbReference type="EMBL" id="KAK0580331.1"/>
    </source>
</evidence>
<feature type="domain" description="Reverse transcriptase" evidence="1">
    <location>
        <begin position="1"/>
        <end position="199"/>
    </location>
</feature>
<sequence>MCPSDLKLANEECNELLRQGLIEHTSSPWACQAFYVEKRSELLRGKKRLVVDYKPLNLFLRDDKFPVPRPNVLFSQLPGATIFSKFDLKGAFWQIGIHPDERYKTAFCLPNAQYQWTVLPFGLKTAPSLFQKAVTRIFHPLLHSALIYIDDILLFSPDETSHILLLQQFHDIVNQYGIMLSEKKSIVGKSEIEFLGMHIANGQYRPSPHLAVRLLDFPDSDFSVHQVQQFLSIVNYVRDFIPHVSHYTSVLSSLLKKRPPPWSSSHIEAIRKLKEISQSPPALTIPSSGQLILQTDASDIFLGAVLIKDQEGQRSYCGHACGKFKDSQ</sequence>
<reference evidence="2" key="2">
    <citation type="submission" date="2023-06" db="EMBL/GenBank/DDBJ databases">
        <authorList>
            <person name="Swenson N.G."/>
            <person name="Wegrzyn J.L."/>
            <person name="Mcevoy S.L."/>
        </authorList>
    </citation>
    <scope>NUCLEOTIDE SEQUENCE</scope>
    <source>
        <strain evidence="2">NS2018</strain>
        <tissue evidence="2">Leaf</tissue>
    </source>
</reference>
<dbReference type="Pfam" id="PF17919">
    <property type="entry name" value="RT_RNaseH_2"/>
    <property type="match status" value="1"/>
</dbReference>
<comment type="caution">
    <text evidence="2">The sequence shown here is derived from an EMBL/GenBank/DDBJ whole genome shotgun (WGS) entry which is preliminary data.</text>
</comment>
<proteinExistence type="predicted"/>
<evidence type="ECO:0000259" key="1">
    <source>
        <dbReference type="PROSITE" id="PS50878"/>
    </source>
</evidence>
<dbReference type="InterPro" id="IPR051320">
    <property type="entry name" value="Viral_Replic_Matur_Polypro"/>
</dbReference>
<dbReference type="PANTHER" id="PTHR33064:SF37">
    <property type="entry name" value="RIBONUCLEASE H"/>
    <property type="match status" value="1"/>
</dbReference>
<name>A0AA39VHT5_ACESA</name>
<organism evidence="2 3">
    <name type="scientific">Acer saccharum</name>
    <name type="common">Sugar maple</name>
    <dbReference type="NCBI Taxonomy" id="4024"/>
    <lineage>
        <taxon>Eukaryota</taxon>
        <taxon>Viridiplantae</taxon>
        <taxon>Streptophyta</taxon>
        <taxon>Embryophyta</taxon>
        <taxon>Tracheophyta</taxon>
        <taxon>Spermatophyta</taxon>
        <taxon>Magnoliopsida</taxon>
        <taxon>eudicotyledons</taxon>
        <taxon>Gunneridae</taxon>
        <taxon>Pentapetalae</taxon>
        <taxon>rosids</taxon>
        <taxon>malvids</taxon>
        <taxon>Sapindales</taxon>
        <taxon>Sapindaceae</taxon>
        <taxon>Hippocastanoideae</taxon>
        <taxon>Acereae</taxon>
        <taxon>Acer</taxon>
    </lineage>
</organism>
<dbReference type="Gene3D" id="3.10.10.10">
    <property type="entry name" value="HIV Type 1 Reverse Transcriptase, subunit A, domain 1"/>
    <property type="match status" value="1"/>
</dbReference>
<evidence type="ECO:0000313" key="3">
    <source>
        <dbReference type="Proteomes" id="UP001168877"/>
    </source>
</evidence>
<dbReference type="Pfam" id="PF00078">
    <property type="entry name" value="RVT_1"/>
    <property type="match status" value="1"/>
</dbReference>
<dbReference type="AlphaFoldDB" id="A0AA39VHT5"/>
<dbReference type="PROSITE" id="PS50878">
    <property type="entry name" value="RT_POL"/>
    <property type="match status" value="1"/>
</dbReference>
<reference evidence="2" key="1">
    <citation type="journal article" date="2022" name="Plant J.">
        <title>Strategies of tolerance reflected in two North American maple genomes.</title>
        <authorList>
            <person name="McEvoy S.L."/>
            <person name="Sezen U.U."/>
            <person name="Trouern-Trend A."/>
            <person name="McMahon S.M."/>
            <person name="Schaberg P.G."/>
            <person name="Yang J."/>
            <person name="Wegrzyn J.L."/>
            <person name="Swenson N.G."/>
        </authorList>
    </citation>
    <scope>NUCLEOTIDE SEQUENCE</scope>
    <source>
        <strain evidence="2">NS2018</strain>
    </source>
</reference>
<dbReference type="SUPFAM" id="SSF56672">
    <property type="entry name" value="DNA/RNA polymerases"/>
    <property type="match status" value="1"/>
</dbReference>
<protein>
    <recommendedName>
        <fullName evidence="1">Reverse transcriptase domain-containing protein</fullName>
    </recommendedName>
</protein>
<dbReference type="PANTHER" id="PTHR33064">
    <property type="entry name" value="POL PROTEIN"/>
    <property type="match status" value="1"/>
</dbReference>
<dbReference type="CDD" id="cd01647">
    <property type="entry name" value="RT_LTR"/>
    <property type="match status" value="1"/>
</dbReference>
<dbReference type="InterPro" id="IPR041577">
    <property type="entry name" value="RT_RNaseH_2"/>
</dbReference>